<sequence length="102" mass="11672">MSTVEWYLRKTADIDLDYRSRTQRLHGKQRSHVETLIWGDRLEEAGSVAKLCQQWGMIQWSTAVTERVAASITLLWSNPMSNQKVTLGELCPDLPQIVNGQE</sequence>
<proteinExistence type="predicted"/>
<evidence type="ECO:0000313" key="1">
    <source>
        <dbReference type="EMBL" id="OGD91052.1"/>
    </source>
</evidence>
<reference evidence="1 2" key="1">
    <citation type="journal article" date="2016" name="Nat. Commun.">
        <title>Thousands of microbial genomes shed light on interconnected biogeochemical processes in an aquifer system.</title>
        <authorList>
            <person name="Anantharaman K."/>
            <person name="Brown C.T."/>
            <person name="Hug L.A."/>
            <person name="Sharon I."/>
            <person name="Castelle C.J."/>
            <person name="Probst A.J."/>
            <person name="Thomas B.C."/>
            <person name="Singh A."/>
            <person name="Wilkins M.J."/>
            <person name="Karaoz U."/>
            <person name="Brodie E.L."/>
            <person name="Williams K.H."/>
            <person name="Hubbard S.S."/>
            <person name="Banfield J.F."/>
        </authorList>
    </citation>
    <scope>NUCLEOTIDE SEQUENCE [LARGE SCALE GENOMIC DNA]</scope>
</reference>
<evidence type="ECO:0000313" key="2">
    <source>
        <dbReference type="Proteomes" id="UP000178492"/>
    </source>
</evidence>
<comment type="caution">
    <text evidence="1">The sequence shown here is derived from an EMBL/GenBank/DDBJ whole genome shotgun (WGS) entry which is preliminary data.</text>
</comment>
<dbReference type="AlphaFoldDB" id="A0A1F5GGR6"/>
<protein>
    <submittedName>
        <fullName evidence="1">Uncharacterized protein</fullName>
    </submittedName>
</protein>
<dbReference type="EMBL" id="MFBE01000024">
    <property type="protein sequence ID" value="OGD91052.1"/>
    <property type="molecule type" value="Genomic_DNA"/>
</dbReference>
<accession>A0A1F5GGR6</accession>
<gene>
    <name evidence="1" type="ORF">A3D81_01920</name>
</gene>
<organism evidence="1 2">
    <name type="scientific">Candidatus Curtissbacteria bacterium RIFCSPHIGHO2_02_FULL_40_17</name>
    <dbReference type="NCBI Taxonomy" id="1797715"/>
    <lineage>
        <taxon>Bacteria</taxon>
        <taxon>Candidatus Curtissiibacteriota</taxon>
    </lineage>
</organism>
<dbReference type="Proteomes" id="UP000178492">
    <property type="component" value="Unassembled WGS sequence"/>
</dbReference>
<name>A0A1F5GGR6_9BACT</name>